<reference evidence="1 2" key="1">
    <citation type="submission" date="2016-10" db="EMBL/GenBank/DDBJ databases">
        <authorList>
            <person name="de Groot N.N."/>
        </authorList>
    </citation>
    <scope>NUCLEOTIDE SEQUENCE [LARGE SCALE GENOMIC DNA]</scope>
    <source>
        <strain evidence="1 2">DSM 19938</strain>
    </source>
</reference>
<keyword evidence="2" id="KW-1185">Reference proteome</keyword>
<dbReference type="EMBL" id="FNXY01000001">
    <property type="protein sequence ID" value="SEI45474.1"/>
    <property type="molecule type" value="Genomic_DNA"/>
</dbReference>
<dbReference type="RefSeq" id="WP_090332292.1">
    <property type="nucleotide sequence ID" value="NZ_FNXY01000001.1"/>
</dbReference>
<dbReference type="STRING" id="408657.SAMN04487995_0863"/>
<dbReference type="SUPFAM" id="SSF54427">
    <property type="entry name" value="NTF2-like"/>
    <property type="match status" value="1"/>
</dbReference>
<accession>A0A1H6QWY6</accession>
<dbReference type="AlphaFoldDB" id="A0A1H6QWY6"/>
<gene>
    <name evidence="1" type="ORF">SAMN04487995_0863</name>
</gene>
<dbReference type="Proteomes" id="UP000199532">
    <property type="component" value="Unassembled WGS sequence"/>
</dbReference>
<organism evidence="1 2">
    <name type="scientific">Dyadobacter koreensis</name>
    <dbReference type="NCBI Taxonomy" id="408657"/>
    <lineage>
        <taxon>Bacteria</taxon>
        <taxon>Pseudomonadati</taxon>
        <taxon>Bacteroidota</taxon>
        <taxon>Cytophagia</taxon>
        <taxon>Cytophagales</taxon>
        <taxon>Spirosomataceae</taxon>
        <taxon>Dyadobacter</taxon>
    </lineage>
</organism>
<protein>
    <recommendedName>
        <fullName evidence="3">SnoaL-like domain-containing protein</fullName>
    </recommendedName>
</protein>
<name>A0A1H6QWY6_9BACT</name>
<evidence type="ECO:0000313" key="2">
    <source>
        <dbReference type="Proteomes" id="UP000199532"/>
    </source>
</evidence>
<proteinExistence type="predicted"/>
<sequence>MTLPENIAGFIKAQNDLDSTAFANYFTVQATVSDEGSSYSGREEIKSWIQEATEKYNMQLTAINFTQTGSKAKLTVEVRGTFPGSPIVMNYHLEMDGSSIRSLKITD</sequence>
<evidence type="ECO:0008006" key="3">
    <source>
        <dbReference type="Google" id="ProtNLM"/>
    </source>
</evidence>
<dbReference type="Gene3D" id="3.10.450.50">
    <property type="match status" value="1"/>
</dbReference>
<dbReference type="InterPro" id="IPR032710">
    <property type="entry name" value="NTF2-like_dom_sf"/>
</dbReference>
<evidence type="ECO:0000313" key="1">
    <source>
        <dbReference type="EMBL" id="SEI45474.1"/>
    </source>
</evidence>
<dbReference type="OrthoDB" id="8684708at2"/>